<dbReference type="Proteomes" id="UP000316079">
    <property type="component" value="Unassembled WGS sequence"/>
</dbReference>
<gene>
    <name evidence="2" type="ORF">DNTS_004415</name>
</gene>
<evidence type="ECO:0000313" key="3">
    <source>
        <dbReference type="Proteomes" id="UP000316079"/>
    </source>
</evidence>
<evidence type="ECO:0000256" key="1">
    <source>
        <dbReference type="SAM" id="MobiDB-lite"/>
    </source>
</evidence>
<comment type="caution">
    <text evidence="2">The sequence shown here is derived from an EMBL/GenBank/DDBJ whole genome shotgun (WGS) entry which is preliminary data.</text>
</comment>
<feature type="region of interest" description="Disordered" evidence="1">
    <location>
        <begin position="328"/>
        <end position="359"/>
    </location>
</feature>
<protein>
    <submittedName>
        <fullName evidence="2">Uncharacterized protein</fullName>
    </submittedName>
</protein>
<reference evidence="2 3" key="1">
    <citation type="journal article" date="2019" name="Sci. Data">
        <title>Hybrid genome assembly and annotation of Danionella translucida.</title>
        <authorList>
            <person name="Kadobianskyi M."/>
            <person name="Schulze L."/>
            <person name="Schuelke M."/>
            <person name="Judkewitz B."/>
        </authorList>
    </citation>
    <scope>NUCLEOTIDE SEQUENCE [LARGE SCALE GENOMIC DNA]</scope>
    <source>
        <strain evidence="2 3">Bolton</strain>
    </source>
</reference>
<keyword evidence="3" id="KW-1185">Reference proteome</keyword>
<sequence length="395" mass="43558">VEGEDTLVVSSDQKHRREVLGQRVQPGHIESAGHRPLPGQRHGSNGKQSQESQERGSTWAPGARSAGSDDSTEGGEQQHQLSEERGNQLVVSDPPGLLALQLLRGVLLQLVLPQSVRVDLITKQQLTANLSGKNKGPPSSKSHQTSMVPRLCFFWNCRLADNSFSSSGLSFRGDFLLSGIRHNEKGLRNEIFWRGVSIAGVMVSISQEWEAVPLKMSGLLLEDSPSRETRRSAIAGDFSWEDTYSKNTFGYDDKRMCKGCASSANLQQILGSLSQIVSEHWRVKRFDSGFQEPALESDLLVQKLLIVGSYHPDVSADHQPHVFGEAVNQREQSRPGVGGTTENQTLRPEREKEQTSLHTAEPEVLDVVLDPCELETVSQSLIVHQRLSGRAPVHI</sequence>
<feature type="compositionally biased region" description="Polar residues" evidence="1">
    <location>
        <begin position="42"/>
        <end position="51"/>
    </location>
</feature>
<dbReference type="AlphaFoldDB" id="A0A553NHC5"/>
<feature type="non-terminal residue" evidence="2">
    <location>
        <position position="1"/>
    </location>
</feature>
<feature type="region of interest" description="Disordered" evidence="1">
    <location>
        <begin position="1"/>
        <end position="88"/>
    </location>
</feature>
<organism evidence="2 3">
    <name type="scientific">Danionella cerebrum</name>
    <dbReference type="NCBI Taxonomy" id="2873325"/>
    <lineage>
        <taxon>Eukaryota</taxon>
        <taxon>Metazoa</taxon>
        <taxon>Chordata</taxon>
        <taxon>Craniata</taxon>
        <taxon>Vertebrata</taxon>
        <taxon>Euteleostomi</taxon>
        <taxon>Actinopterygii</taxon>
        <taxon>Neopterygii</taxon>
        <taxon>Teleostei</taxon>
        <taxon>Ostariophysi</taxon>
        <taxon>Cypriniformes</taxon>
        <taxon>Danionidae</taxon>
        <taxon>Danioninae</taxon>
        <taxon>Danionella</taxon>
    </lineage>
</organism>
<accession>A0A553NHC5</accession>
<evidence type="ECO:0000313" key="2">
    <source>
        <dbReference type="EMBL" id="TRY64815.1"/>
    </source>
</evidence>
<proteinExistence type="predicted"/>
<name>A0A553NHC5_9TELE</name>
<dbReference type="EMBL" id="SRMA01026967">
    <property type="protein sequence ID" value="TRY64815.1"/>
    <property type="molecule type" value="Genomic_DNA"/>
</dbReference>